<feature type="chain" id="PRO_5005528082" description="Proline-rich protein" evidence="2">
    <location>
        <begin position="22"/>
        <end position="227"/>
    </location>
</feature>
<gene>
    <name evidence="3" type="ORF">ZOSMA_133G00090</name>
</gene>
<evidence type="ECO:0000256" key="2">
    <source>
        <dbReference type="SAM" id="SignalP"/>
    </source>
</evidence>
<comment type="caution">
    <text evidence="3">The sequence shown here is derived from an EMBL/GenBank/DDBJ whole genome shotgun (WGS) entry which is preliminary data.</text>
</comment>
<evidence type="ECO:0008006" key="5">
    <source>
        <dbReference type="Google" id="ProtNLM"/>
    </source>
</evidence>
<accession>A0A0K9Q140</accession>
<dbReference type="EMBL" id="LFYR01000391">
    <property type="protein sequence ID" value="KMZ74160.1"/>
    <property type="molecule type" value="Genomic_DNA"/>
</dbReference>
<dbReference type="Proteomes" id="UP000036987">
    <property type="component" value="Unassembled WGS sequence"/>
</dbReference>
<name>A0A0K9Q140_ZOSMR</name>
<protein>
    <recommendedName>
        <fullName evidence="5">Proline-rich protein</fullName>
    </recommendedName>
</protein>
<dbReference type="PANTHER" id="PTHR33935">
    <property type="entry name" value="OS10G0148100 PROTEIN"/>
    <property type="match status" value="1"/>
</dbReference>
<dbReference type="AlphaFoldDB" id="A0A0K9Q140"/>
<evidence type="ECO:0000313" key="4">
    <source>
        <dbReference type="Proteomes" id="UP000036987"/>
    </source>
</evidence>
<dbReference type="OMA" id="KEPPPCK"/>
<proteinExistence type="predicted"/>
<feature type="signal peptide" evidence="2">
    <location>
        <begin position="1"/>
        <end position="21"/>
    </location>
</feature>
<evidence type="ECO:0000313" key="3">
    <source>
        <dbReference type="EMBL" id="KMZ74160.1"/>
    </source>
</evidence>
<sequence length="227" mass="25418">MWKTGFFLLAVTLLIVTAASAIPTDSDKVAKLVGVAECVDCRTNDFKGILLAVVCKSETNEEDFKEVAFGEFGRDGKLSVQLPTTLVDRQCYAHVRSVSKNNPCPTLRHPDNFTLSLSSNDQSVYVLGTDAGKVPFSRAACVQKTFWNGYHINCPDHPWFKYLPYCKKRDHREHHKKPSPCKPPPVHKEPPPCKPPPVHKEPPPCKPPVYKKPPPYMPPAYKAPPPY</sequence>
<keyword evidence="4" id="KW-1185">Reference proteome</keyword>
<evidence type="ECO:0000256" key="1">
    <source>
        <dbReference type="SAM" id="MobiDB-lite"/>
    </source>
</evidence>
<dbReference type="STRING" id="29655.A0A0K9Q140"/>
<reference evidence="4" key="1">
    <citation type="journal article" date="2016" name="Nature">
        <title>The genome of the seagrass Zostera marina reveals angiosperm adaptation to the sea.</title>
        <authorList>
            <person name="Olsen J.L."/>
            <person name="Rouze P."/>
            <person name="Verhelst B."/>
            <person name="Lin Y.-C."/>
            <person name="Bayer T."/>
            <person name="Collen J."/>
            <person name="Dattolo E."/>
            <person name="De Paoli E."/>
            <person name="Dittami S."/>
            <person name="Maumus F."/>
            <person name="Michel G."/>
            <person name="Kersting A."/>
            <person name="Lauritano C."/>
            <person name="Lohaus R."/>
            <person name="Toepel M."/>
            <person name="Tonon T."/>
            <person name="Vanneste K."/>
            <person name="Amirebrahimi M."/>
            <person name="Brakel J."/>
            <person name="Bostroem C."/>
            <person name="Chovatia M."/>
            <person name="Grimwood J."/>
            <person name="Jenkins J.W."/>
            <person name="Jueterbock A."/>
            <person name="Mraz A."/>
            <person name="Stam W.T."/>
            <person name="Tice H."/>
            <person name="Bornberg-Bauer E."/>
            <person name="Green P.J."/>
            <person name="Pearson G.A."/>
            <person name="Procaccini G."/>
            <person name="Duarte C.M."/>
            <person name="Schmutz J."/>
            <person name="Reusch T.B.H."/>
            <person name="Van de Peer Y."/>
        </authorList>
    </citation>
    <scope>NUCLEOTIDE SEQUENCE [LARGE SCALE GENOMIC DNA]</scope>
    <source>
        <strain evidence="4">cv. Finnish</strain>
    </source>
</reference>
<organism evidence="3 4">
    <name type="scientific">Zostera marina</name>
    <name type="common">Eelgrass</name>
    <dbReference type="NCBI Taxonomy" id="29655"/>
    <lineage>
        <taxon>Eukaryota</taxon>
        <taxon>Viridiplantae</taxon>
        <taxon>Streptophyta</taxon>
        <taxon>Embryophyta</taxon>
        <taxon>Tracheophyta</taxon>
        <taxon>Spermatophyta</taxon>
        <taxon>Magnoliopsida</taxon>
        <taxon>Liliopsida</taxon>
        <taxon>Zosteraceae</taxon>
        <taxon>Zostera</taxon>
    </lineage>
</organism>
<dbReference type="PANTHER" id="PTHR33935:SF22">
    <property type="entry name" value="OS10G0149400 PROTEIN"/>
    <property type="match status" value="1"/>
</dbReference>
<feature type="region of interest" description="Disordered" evidence="1">
    <location>
        <begin position="174"/>
        <end position="204"/>
    </location>
</feature>
<keyword evidence="2" id="KW-0732">Signal</keyword>